<dbReference type="InterPro" id="IPR005674">
    <property type="entry name" value="CocE/Ser_esterase"/>
</dbReference>
<dbReference type="PANTHER" id="PTHR22946:SF9">
    <property type="entry name" value="POLYKETIDE TRANSFERASE AF380"/>
    <property type="match status" value="1"/>
</dbReference>
<dbReference type="GO" id="GO:0052689">
    <property type="term" value="F:carboxylic ester hydrolase activity"/>
    <property type="evidence" value="ECO:0007669"/>
    <property type="project" value="UniProtKB-ARBA"/>
</dbReference>
<dbReference type="Pfam" id="PF02129">
    <property type="entry name" value="Peptidase_S15"/>
    <property type="match status" value="1"/>
</dbReference>
<keyword evidence="5" id="KW-1185">Reference proteome</keyword>
<sequence length="675" mass="73351">MNSSPQSPNGRVVSPSQYEVRIDRGVRIPTADPETSLGAVVYRPVTPDAVPLLLMLTPYRGDFVSGAAHAGPARWFAERGYACMLVDIRGTGSSDGLMRPFNDPGEADDALAAIDWATAQSWCTGRVGMWGLSYGGYTTLRTATRQPNALKAIIPMMPPVDTEFDAVHPDGARADLHTLVRRGGTNLLLQLLPPLDELNDPAAQRRWRRRLHESEPYFADLARCRLRDPDLRARAIEPAEIVTPALCVGGWYDLYCSAIVRVFERVQGPKKLLIGPWMHSMPQNSPFGAIDFLAIALRWWDHWLRDVDDGVLEEPQVVVHQQGKDPGWRAYDKWPAEPDTGGETQRIVLPPTRSGAGGSTWYQPDPTIGTTAGLCRIGVGGFGLPIDQHDDDVRSATFTTAPLQDDVLVTGRPRVSMRLAVPAQGGYPPRLVVRLTAVDLDGSSTLITSGVLCPEGPRDSYSFTLWPIFYRVAVGQRLRISVSDSDFPRLRPLAEPIAFEISSVELEIAEPDHAGVTHDLPAITAPRTSNAGRWEITRSPGDGGVAVTVGSTTSGRTPGGGLPFEKKDSTTATVRRDAPQDCVIRGEFSAVVQLDTGELIVVEARFRCHQATLWVHGEVTIDGLTIFSRAWEASLDDGSADLVITDVGSRAEARASARRAPLAPVGEQFSSLLTG</sequence>
<reference evidence="4 5" key="1">
    <citation type="submission" date="2019-11" db="EMBL/GenBank/DDBJ databases">
        <title>Draft genome of Amycolatopsis RM579.</title>
        <authorList>
            <person name="Duangmal K."/>
            <person name="Mingma R."/>
        </authorList>
    </citation>
    <scope>NUCLEOTIDE SEQUENCE [LARGE SCALE GENOMIC DNA]</scope>
    <source>
        <strain evidence="4 5">RM579</strain>
    </source>
</reference>
<dbReference type="SUPFAM" id="SSF53474">
    <property type="entry name" value="alpha/beta-Hydrolases"/>
    <property type="match status" value="1"/>
</dbReference>
<accession>A0A6N7Z7Y9</accession>
<dbReference type="InterPro" id="IPR000383">
    <property type="entry name" value="Xaa-Pro-like_dom"/>
</dbReference>
<organism evidence="4 5">
    <name type="scientific">Amycolatopsis pithecellobii</name>
    <dbReference type="NCBI Taxonomy" id="664692"/>
    <lineage>
        <taxon>Bacteria</taxon>
        <taxon>Bacillati</taxon>
        <taxon>Actinomycetota</taxon>
        <taxon>Actinomycetes</taxon>
        <taxon>Pseudonocardiales</taxon>
        <taxon>Pseudonocardiaceae</taxon>
        <taxon>Amycolatopsis</taxon>
    </lineage>
</organism>
<dbReference type="SMART" id="SM00939">
    <property type="entry name" value="PepX_C"/>
    <property type="match status" value="1"/>
</dbReference>
<evidence type="ECO:0000259" key="3">
    <source>
        <dbReference type="SMART" id="SM00939"/>
    </source>
</evidence>
<evidence type="ECO:0000313" key="5">
    <source>
        <dbReference type="Proteomes" id="UP000440096"/>
    </source>
</evidence>
<dbReference type="Pfam" id="PF08530">
    <property type="entry name" value="PepX_C"/>
    <property type="match status" value="1"/>
</dbReference>
<dbReference type="EMBL" id="WMBA01000050">
    <property type="protein sequence ID" value="MTD57561.1"/>
    <property type="molecule type" value="Genomic_DNA"/>
</dbReference>
<dbReference type="InterPro" id="IPR008979">
    <property type="entry name" value="Galactose-bd-like_sf"/>
</dbReference>
<comment type="similarity">
    <text evidence="1">Belongs to the AB hydrolase superfamily.</text>
</comment>
<comment type="caution">
    <text evidence="4">The sequence shown here is derived from an EMBL/GenBank/DDBJ whole genome shotgun (WGS) entry which is preliminary data.</text>
</comment>
<dbReference type="Gene3D" id="3.40.50.1820">
    <property type="entry name" value="alpha/beta hydrolase"/>
    <property type="match status" value="2"/>
</dbReference>
<gene>
    <name evidence="4" type="ORF">GKO32_26830</name>
</gene>
<dbReference type="GO" id="GO:0008239">
    <property type="term" value="F:dipeptidyl-peptidase activity"/>
    <property type="evidence" value="ECO:0007669"/>
    <property type="project" value="InterPro"/>
</dbReference>
<dbReference type="OrthoDB" id="5240615at2"/>
<dbReference type="NCBIfam" id="TIGR00976">
    <property type="entry name" value="CocE_NonD"/>
    <property type="match status" value="1"/>
</dbReference>
<dbReference type="SUPFAM" id="SSF49785">
    <property type="entry name" value="Galactose-binding domain-like"/>
    <property type="match status" value="1"/>
</dbReference>
<name>A0A6N7Z7Y9_9PSEU</name>
<dbReference type="InterPro" id="IPR050261">
    <property type="entry name" value="FrsA_esterase"/>
</dbReference>
<proteinExistence type="inferred from homology"/>
<dbReference type="RefSeq" id="WP_154759682.1">
    <property type="nucleotide sequence ID" value="NZ_WMBA01000050.1"/>
</dbReference>
<dbReference type="Proteomes" id="UP000440096">
    <property type="component" value="Unassembled WGS sequence"/>
</dbReference>
<keyword evidence="2 4" id="KW-0378">Hydrolase</keyword>
<evidence type="ECO:0000256" key="1">
    <source>
        <dbReference type="ARBA" id="ARBA00008645"/>
    </source>
</evidence>
<dbReference type="InterPro" id="IPR013736">
    <property type="entry name" value="Xaa-Pro_dipept_C"/>
</dbReference>
<dbReference type="InterPro" id="IPR029058">
    <property type="entry name" value="AB_hydrolase_fold"/>
</dbReference>
<evidence type="ECO:0000256" key="2">
    <source>
        <dbReference type="ARBA" id="ARBA00022801"/>
    </source>
</evidence>
<protein>
    <submittedName>
        <fullName evidence="4">CocE/NonD family hydrolase</fullName>
    </submittedName>
</protein>
<dbReference type="PANTHER" id="PTHR22946">
    <property type="entry name" value="DIENELACTONE HYDROLASE DOMAIN-CONTAINING PROTEIN-RELATED"/>
    <property type="match status" value="1"/>
</dbReference>
<feature type="domain" description="Xaa-Pro dipeptidyl-peptidase C-terminal" evidence="3">
    <location>
        <begin position="297"/>
        <end position="518"/>
    </location>
</feature>
<dbReference type="AlphaFoldDB" id="A0A6N7Z7Y9"/>
<evidence type="ECO:0000313" key="4">
    <source>
        <dbReference type="EMBL" id="MTD57561.1"/>
    </source>
</evidence>
<dbReference type="Gene3D" id="2.60.120.260">
    <property type="entry name" value="Galactose-binding domain-like"/>
    <property type="match status" value="1"/>
</dbReference>